<sequence length="385" mass="44676">MLTVCFHLTEASILFIYIYNNITTEIKKNYLISFDHIIQQKSNDGKMLRNLCFFLTVTHSLRYFYTASSGISDFPSYMSVGFVDDVQISYCDSRTNRNIPKQEWMKEVSSEHPRYWEEETDTCLDKQQTFKLNIEFAKQRFNQTGGVHVYQQMYGCEWDDETGEVKGYDQIGYDGEDFIVLDLRTRSWIAPVQEAVTSKNKWNSDIFVASPESFYLTLMCPEWLKKYLSYGRRTLMRTDLPSVSILQKSSSSPISCFATGFYPNRAEMFWRKDGAEIHDGVEKGEILPNNDGTFQMSVDLNLPSSEDWTKYECVFQLSGIERDVITPLEKTKISTNEGNTLKLSGVHFYVQLGVICITMKRDLVFFDYLTEWEHVDGEKGPRTDP</sequence>
<dbReference type="InterPro" id="IPR037055">
    <property type="entry name" value="MHC_I-like_Ag-recog_sf"/>
</dbReference>
<dbReference type="Proteomes" id="UP000265020">
    <property type="component" value="Unassembled WGS sequence"/>
</dbReference>
<dbReference type="SUPFAM" id="SSF48726">
    <property type="entry name" value="Immunoglobulin"/>
    <property type="match status" value="1"/>
</dbReference>
<reference evidence="4" key="1">
    <citation type="submission" date="2025-08" db="UniProtKB">
        <authorList>
            <consortium name="Ensembl"/>
        </authorList>
    </citation>
    <scope>IDENTIFICATION</scope>
</reference>
<organism evidence="4 5">
    <name type="scientific">Cyprinodon variegatus</name>
    <name type="common">Sheepshead minnow</name>
    <dbReference type="NCBI Taxonomy" id="28743"/>
    <lineage>
        <taxon>Eukaryota</taxon>
        <taxon>Metazoa</taxon>
        <taxon>Chordata</taxon>
        <taxon>Craniata</taxon>
        <taxon>Vertebrata</taxon>
        <taxon>Euteleostomi</taxon>
        <taxon>Actinopterygii</taxon>
        <taxon>Neopterygii</taxon>
        <taxon>Teleostei</taxon>
        <taxon>Neoteleostei</taxon>
        <taxon>Acanthomorphata</taxon>
        <taxon>Ovalentaria</taxon>
        <taxon>Atherinomorphae</taxon>
        <taxon>Cyprinodontiformes</taxon>
        <taxon>Cyprinodontidae</taxon>
        <taxon>Cyprinodon</taxon>
    </lineage>
</organism>
<dbReference type="InterPro" id="IPR007110">
    <property type="entry name" value="Ig-like_dom"/>
</dbReference>
<evidence type="ECO:0000256" key="2">
    <source>
        <dbReference type="RuleBase" id="RU004439"/>
    </source>
</evidence>
<evidence type="ECO:0000259" key="3">
    <source>
        <dbReference type="PROSITE" id="PS50835"/>
    </source>
</evidence>
<feature type="domain" description="Ig-like" evidence="3">
    <location>
        <begin position="241"/>
        <end position="313"/>
    </location>
</feature>
<dbReference type="Gene3D" id="2.60.40.10">
    <property type="entry name" value="Immunoglobulins"/>
    <property type="match status" value="1"/>
</dbReference>
<dbReference type="InterPro" id="IPR011161">
    <property type="entry name" value="MHC_I-like_Ag-recog"/>
</dbReference>
<dbReference type="FunFam" id="3.30.500.10:FF:000001">
    <property type="entry name" value="H-2 class I histocompatibility antigen, alpha chain"/>
    <property type="match status" value="1"/>
</dbReference>
<dbReference type="Gene3D" id="3.30.500.10">
    <property type="entry name" value="MHC class I-like antigen recognition-like"/>
    <property type="match status" value="1"/>
</dbReference>
<name>A0A3Q2E8C4_CYPVA</name>
<dbReference type="GO" id="GO:0006955">
    <property type="term" value="P:immune response"/>
    <property type="evidence" value="ECO:0007669"/>
    <property type="project" value="TreeGrafter"/>
</dbReference>
<evidence type="ECO:0000313" key="4">
    <source>
        <dbReference type="Ensembl" id="ENSCVAP00000027814.1"/>
    </source>
</evidence>
<dbReference type="FunFam" id="2.60.40.10:FF:000943">
    <property type="entry name" value="Classical MHC class I molecule, alpha-chain"/>
    <property type="match status" value="1"/>
</dbReference>
<dbReference type="InterPro" id="IPR011162">
    <property type="entry name" value="MHC_I/II-like_Ag-recog"/>
</dbReference>
<dbReference type="GO" id="GO:0009897">
    <property type="term" value="C:external side of plasma membrane"/>
    <property type="evidence" value="ECO:0007669"/>
    <property type="project" value="TreeGrafter"/>
</dbReference>
<evidence type="ECO:0000313" key="5">
    <source>
        <dbReference type="Proteomes" id="UP000265020"/>
    </source>
</evidence>
<dbReference type="Pfam" id="PF07654">
    <property type="entry name" value="C1-set"/>
    <property type="match status" value="1"/>
</dbReference>
<dbReference type="InterPro" id="IPR036179">
    <property type="entry name" value="Ig-like_dom_sf"/>
</dbReference>
<dbReference type="PANTHER" id="PTHR16675:SF237">
    <property type="entry name" value="MHC CLASS I ANTIGEN TRANSCRIPT VARIANT 1-RELATED"/>
    <property type="match status" value="1"/>
</dbReference>
<dbReference type="GO" id="GO:0005615">
    <property type="term" value="C:extracellular space"/>
    <property type="evidence" value="ECO:0007669"/>
    <property type="project" value="TreeGrafter"/>
</dbReference>
<dbReference type="PROSITE" id="PS50835">
    <property type="entry name" value="IG_LIKE"/>
    <property type="match status" value="1"/>
</dbReference>
<dbReference type="AlphaFoldDB" id="A0A3Q2E8C4"/>
<dbReference type="Ensembl" id="ENSCVAT00000019246.1">
    <property type="protein sequence ID" value="ENSCVAP00000027814.1"/>
    <property type="gene ID" value="ENSCVAG00000014891.1"/>
</dbReference>
<dbReference type="GeneTree" id="ENSGT01120000271828"/>
<proteinExistence type="inferred from homology"/>
<dbReference type="InterPro" id="IPR013783">
    <property type="entry name" value="Ig-like_fold"/>
</dbReference>
<reference evidence="4" key="2">
    <citation type="submission" date="2025-09" db="UniProtKB">
        <authorList>
            <consortium name="Ensembl"/>
        </authorList>
    </citation>
    <scope>IDENTIFICATION</scope>
</reference>
<dbReference type="InterPro" id="IPR001039">
    <property type="entry name" value="MHC_I_a_a1/a2"/>
</dbReference>
<dbReference type="InterPro" id="IPR050208">
    <property type="entry name" value="MHC_class-I_related"/>
</dbReference>
<dbReference type="InterPro" id="IPR003597">
    <property type="entry name" value="Ig_C1-set"/>
</dbReference>
<evidence type="ECO:0000256" key="1">
    <source>
        <dbReference type="ARBA" id="ARBA00023180"/>
    </source>
</evidence>
<keyword evidence="5" id="KW-1185">Reference proteome</keyword>
<protein>
    <recommendedName>
        <fullName evidence="3">Ig-like domain-containing protein</fullName>
    </recommendedName>
</protein>
<dbReference type="STRING" id="28743.ENSCVAP00000027814"/>
<comment type="similarity">
    <text evidence="2">Belongs to the MHC class I family.</text>
</comment>
<dbReference type="PRINTS" id="PR01638">
    <property type="entry name" value="MHCCLASSI"/>
</dbReference>
<accession>A0A3Q2E8C4</accession>
<dbReference type="Pfam" id="PF00129">
    <property type="entry name" value="MHC_I"/>
    <property type="match status" value="1"/>
</dbReference>
<keyword evidence="1" id="KW-0325">Glycoprotein</keyword>
<dbReference type="SUPFAM" id="SSF54452">
    <property type="entry name" value="MHC antigen-recognition domain"/>
    <property type="match status" value="1"/>
</dbReference>
<dbReference type="SMART" id="SM00407">
    <property type="entry name" value="IGc1"/>
    <property type="match status" value="1"/>
</dbReference>
<dbReference type="PANTHER" id="PTHR16675">
    <property type="entry name" value="MHC CLASS I-RELATED"/>
    <property type="match status" value="1"/>
</dbReference>